<evidence type="ECO:0000256" key="3">
    <source>
        <dbReference type="ARBA" id="ARBA00023163"/>
    </source>
</evidence>
<keyword evidence="3" id="KW-0804">Transcription</keyword>
<dbReference type="GO" id="GO:0003677">
    <property type="term" value="F:DNA binding"/>
    <property type="evidence" value="ECO:0007669"/>
    <property type="project" value="UniProtKB-KW"/>
</dbReference>
<evidence type="ECO:0000313" key="5">
    <source>
        <dbReference type="EMBL" id="GEM84687.1"/>
    </source>
</evidence>
<dbReference type="CDD" id="cd07377">
    <property type="entry name" value="WHTH_GntR"/>
    <property type="match status" value="1"/>
</dbReference>
<dbReference type="SUPFAM" id="SSF46785">
    <property type="entry name" value="Winged helix' DNA-binding domain"/>
    <property type="match status" value="1"/>
</dbReference>
<dbReference type="AlphaFoldDB" id="A0A511R615"/>
<protein>
    <recommendedName>
        <fullName evidence="4">HTH gntR-type domain-containing protein</fullName>
    </recommendedName>
</protein>
<evidence type="ECO:0000313" key="6">
    <source>
        <dbReference type="Proteomes" id="UP000321197"/>
    </source>
</evidence>
<keyword evidence="1" id="KW-0805">Transcription regulation</keyword>
<proteinExistence type="predicted"/>
<dbReference type="PROSITE" id="PS50949">
    <property type="entry name" value="HTH_GNTR"/>
    <property type="match status" value="1"/>
</dbReference>
<dbReference type="GO" id="GO:0003700">
    <property type="term" value="F:DNA-binding transcription factor activity"/>
    <property type="evidence" value="ECO:0007669"/>
    <property type="project" value="InterPro"/>
</dbReference>
<dbReference type="PANTHER" id="PTHR38445:SF7">
    <property type="entry name" value="GNTR-FAMILY TRANSCRIPTIONAL REGULATOR"/>
    <property type="match status" value="1"/>
</dbReference>
<keyword evidence="2" id="KW-0238">DNA-binding</keyword>
<reference evidence="5 6" key="1">
    <citation type="submission" date="2019-07" db="EMBL/GenBank/DDBJ databases">
        <title>Whole genome shotgun sequence of Meiothermus hypogaeus NBRC 106114.</title>
        <authorList>
            <person name="Hosoyama A."/>
            <person name="Uohara A."/>
            <person name="Ohji S."/>
            <person name="Ichikawa N."/>
        </authorList>
    </citation>
    <scope>NUCLEOTIDE SEQUENCE [LARGE SCALE GENOMIC DNA]</scope>
    <source>
        <strain evidence="5 6">NBRC 106114</strain>
    </source>
</reference>
<dbReference type="Proteomes" id="UP000321197">
    <property type="component" value="Unassembled WGS sequence"/>
</dbReference>
<evidence type="ECO:0000259" key="4">
    <source>
        <dbReference type="PROSITE" id="PS50949"/>
    </source>
</evidence>
<gene>
    <name evidence="5" type="ORF">MHY01S_28530</name>
</gene>
<evidence type="ECO:0000256" key="2">
    <source>
        <dbReference type="ARBA" id="ARBA00023125"/>
    </source>
</evidence>
<comment type="caution">
    <text evidence="5">The sequence shown here is derived from an EMBL/GenBank/DDBJ whole genome shotgun (WGS) entry which is preliminary data.</text>
</comment>
<dbReference type="InterPro" id="IPR036388">
    <property type="entry name" value="WH-like_DNA-bd_sf"/>
</dbReference>
<accession>A0A511R615</accession>
<sequence length="334" mass="37744">MDLGYMELPLLVTENEGMPIYLQIFHQIRHLIISQRLPEGSQLPSVRQLSKQLGVNAGTVVQAYRELRTQGFVDAQQGRGNYVKRLSAPAEDFALRQALLDDALAKALERSRALGFDLATIRQHFNMLLATQGGPVPVLFLSINRPHAEKYAAVLNKHFAASGIEVLPYTLDDLERRKPDLLRAFERAYYAISFVTFVPRVQKALLDQGIPSTVLGITAEITQSTLEGLHDLPPHKRYAIVTEERNINSFLGYVRQYTAIDYKTVRLFLPGQTDLLKRALPDLDTVIYSFGVREAIEQCRVPKAKQLELEFNITMDSLRHLRKVFAPMMSSVPV</sequence>
<feature type="domain" description="HTH gntR-type" evidence="4">
    <location>
        <begin position="18"/>
        <end position="86"/>
    </location>
</feature>
<dbReference type="PANTHER" id="PTHR38445">
    <property type="entry name" value="HTH-TYPE TRANSCRIPTIONAL REPRESSOR YTRA"/>
    <property type="match status" value="1"/>
</dbReference>
<dbReference type="EMBL" id="BJXL01000120">
    <property type="protein sequence ID" value="GEM84687.1"/>
    <property type="molecule type" value="Genomic_DNA"/>
</dbReference>
<dbReference type="InterPro" id="IPR036390">
    <property type="entry name" value="WH_DNA-bd_sf"/>
</dbReference>
<name>A0A511R615_9DEIN</name>
<dbReference type="Pfam" id="PF00392">
    <property type="entry name" value="GntR"/>
    <property type="match status" value="1"/>
</dbReference>
<evidence type="ECO:0000256" key="1">
    <source>
        <dbReference type="ARBA" id="ARBA00023015"/>
    </source>
</evidence>
<dbReference type="Gene3D" id="1.10.10.10">
    <property type="entry name" value="Winged helix-like DNA-binding domain superfamily/Winged helix DNA-binding domain"/>
    <property type="match status" value="1"/>
</dbReference>
<dbReference type="SMART" id="SM00345">
    <property type="entry name" value="HTH_GNTR"/>
    <property type="match status" value="1"/>
</dbReference>
<dbReference type="InterPro" id="IPR000524">
    <property type="entry name" value="Tscrpt_reg_HTH_GntR"/>
</dbReference>
<organism evidence="5 6">
    <name type="scientific">Meiothermus hypogaeus NBRC 106114</name>
    <dbReference type="NCBI Taxonomy" id="1227553"/>
    <lineage>
        <taxon>Bacteria</taxon>
        <taxon>Thermotogati</taxon>
        <taxon>Deinococcota</taxon>
        <taxon>Deinococci</taxon>
        <taxon>Thermales</taxon>
        <taxon>Thermaceae</taxon>
        <taxon>Meiothermus</taxon>
    </lineage>
</organism>